<dbReference type="OrthoDB" id="5245527at2759"/>
<accession>A0A0F2LUF5</accession>
<sequence>MTEPENFDDELFADLYNDDEPSASRAPAAAPAQTAPPVVAPAAAQDPASNDSYGDDAGDQGVGDYDDSAMQYDDDDDEVDFNLGNGSSSNKNAGPGTNAGAGTGAGSGFGAGQHSEETPQPSGGGQFSGGPRPGPLANKVGPNSKEDGGGKLLVSVSDLDKKKGREIQPRFANGGAKESMEVFGGEALGGSF</sequence>
<reference evidence="2 3" key="2">
    <citation type="journal article" date="2015" name="Eukaryot. Cell">
        <title>Asexual propagation of a virulent clone complex in a human and feline outbreak of sporotrichosis.</title>
        <authorList>
            <person name="Teixeira Mde M."/>
            <person name="Rodrigues A.M."/>
            <person name="Tsui C.K."/>
            <person name="de Almeida L.G."/>
            <person name="Van Diepeningen A.D."/>
            <person name="van den Ende B.G."/>
            <person name="Fernandes G.F."/>
            <person name="Kano R."/>
            <person name="Hamelin R.C."/>
            <person name="Lopes-Bezerra L.M."/>
            <person name="Vasconcelos A.T."/>
            <person name="de Hoog S."/>
            <person name="de Camargo Z.P."/>
            <person name="Felipe M.S."/>
        </authorList>
    </citation>
    <scope>NUCLEOTIDE SEQUENCE [LARGE SCALE GENOMIC DNA]</scope>
    <source>
        <strain evidence="2 3">1099-18</strain>
    </source>
</reference>
<dbReference type="EMBL" id="AXCR01000012">
    <property type="protein sequence ID" value="KJR80464.1"/>
    <property type="molecule type" value="Genomic_DNA"/>
</dbReference>
<reference evidence="2 3" key="1">
    <citation type="journal article" date="2014" name="BMC Genomics">
        <title>Comparative genomics of the major fungal agents of human and animal Sporotrichosis: Sporothrix schenckii and Sporothrix brasiliensis.</title>
        <authorList>
            <person name="Teixeira M.M."/>
            <person name="de Almeida L.G."/>
            <person name="Kubitschek-Barreira P."/>
            <person name="Alves F.L."/>
            <person name="Kioshima E.S."/>
            <person name="Abadio A.K."/>
            <person name="Fernandes L."/>
            <person name="Derengowski L.S."/>
            <person name="Ferreira K.S."/>
            <person name="Souza R.C."/>
            <person name="Ruiz J.C."/>
            <person name="de Andrade N.C."/>
            <person name="Paes H.C."/>
            <person name="Nicola A.M."/>
            <person name="Albuquerque P."/>
            <person name="Gerber A.L."/>
            <person name="Martins V.P."/>
            <person name="Peconick L.D."/>
            <person name="Neto A.V."/>
            <person name="Chaucanez C.B."/>
            <person name="Silva P.A."/>
            <person name="Cunha O.L."/>
            <person name="de Oliveira F.F."/>
            <person name="dos Santos T.C."/>
            <person name="Barros A.L."/>
            <person name="Soares M.A."/>
            <person name="de Oliveira L.M."/>
            <person name="Marini M.M."/>
            <person name="Villalobos-Duno H."/>
            <person name="Cunha M.M."/>
            <person name="de Hoog S."/>
            <person name="da Silveira J.F."/>
            <person name="Henrissat B."/>
            <person name="Nino-Vega G.A."/>
            <person name="Cisalpino P.S."/>
            <person name="Mora-Montes H.M."/>
            <person name="Almeida S.R."/>
            <person name="Stajich J.E."/>
            <person name="Lopes-Bezerra L.M."/>
            <person name="Vasconcelos A.T."/>
            <person name="Felipe M.S."/>
        </authorList>
    </citation>
    <scope>NUCLEOTIDE SEQUENCE [LARGE SCALE GENOMIC DNA]</scope>
    <source>
        <strain evidence="2 3">1099-18</strain>
    </source>
</reference>
<gene>
    <name evidence="2" type="ORF">SPSK_05501</name>
</gene>
<dbReference type="VEuPathDB" id="FungiDB:SPSK_05501"/>
<feature type="compositionally biased region" description="Basic and acidic residues" evidence="1">
    <location>
        <begin position="158"/>
        <end position="168"/>
    </location>
</feature>
<feature type="compositionally biased region" description="Low complexity" evidence="1">
    <location>
        <begin position="23"/>
        <end position="48"/>
    </location>
</feature>
<feature type="region of interest" description="Disordered" evidence="1">
    <location>
        <begin position="1"/>
        <end position="173"/>
    </location>
</feature>
<comment type="caution">
    <text evidence="2">The sequence shown here is derived from an EMBL/GenBank/DDBJ whole genome shotgun (WGS) entry which is preliminary data.</text>
</comment>
<protein>
    <submittedName>
        <fullName evidence="2">Uncharacterized protein</fullName>
    </submittedName>
</protein>
<dbReference type="Proteomes" id="UP000033710">
    <property type="component" value="Unassembled WGS sequence"/>
</dbReference>
<evidence type="ECO:0000256" key="1">
    <source>
        <dbReference type="SAM" id="MobiDB-lite"/>
    </source>
</evidence>
<feature type="compositionally biased region" description="Acidic residues" evidence="1">
    <location>
        <begin position="1"/>
        <end position="21"/>
    </location>
</feature>
<dbReference type="GeneID" id="27667523"/>
<feature type="compositionally biased region" description="Acidic residues" evidence="1">
    <location>
        <begin position="53"/>
        <end position="80"/>
    </location>
</feature>
<dbReference type="RefSeq" id="XP_016583140.1">
    <property type="nucleotide sequence ID" value="XM_016732246.1"/>
</dbReference>
<name>A0A0F2LUF5_SPOSC</name>
<dbReference type="KEGG" id="ssck:SPSK_05501"/>
<feature type="compositionally biased region" description="Gly residues" evidence="1">
    <location>
        <begin position="97"/>
        <end position="111"/>
    </location>
</feature>
<organism evidence="2 3">
    <name type="scientific">Sporothrix schenckii 1099-18</name>
    <dbReference type="NCBI Taxonomy" id="1397361"/>
    <lineage>
        <taxon>Eukaryota</taxon>
        <taxon>Fungi</taxon>
        <taxon>Dikarya</taxon>
        <taxon>Ascomycota</taxon>
        <taxon>Pezizomycotina</taxon>
        <taxon>Sordariomycetes</taxon>
        <taxon>Sordariomycetidae</taxon>
        <taxon>Ophiostomatales</taxon>
        <taxon>Ophiostomataceae</taxon>
        <taxon>Sporothrix</taxon>
    </lineage>
</organism>
<evidence type="ECO:0000313" key="2">
    <source>
        <dbReference type="EMBL" id="KJR80464.1"/>
    </source>
</evidence>
<proteinExistence type="predicted"/>
<dbReference type="AlphaFoldDB" id="A0A0F2LUF5"/>
<evidence type="ECO:0000313" key="3">
    <source>
        <dbReference type="Proteomes" id="UP000033710"/>
    </source>
</evidence>